<dbReference type="SMART" id="SM00460">
    <property type="entry name" value="TGc"/>
    <property type="match status" value="1"/>
</dbReference>
<reference evidence="2" key="1">
    <citation type="submission" date="2023-07" db="EMBL/GenBank/DDBJ databases">
        <authorList>
            <person name="Kim M."/>
        </authorList>
    </citation>
    <scope>NUCLEOTIDE SEQUENCE</scope>
    <source>
        <strain evidence="2">BIUV-7</strain>
    </source>
</reference>
<dbReference type="Pfam" id="PF08379">
    <property type="entry name" value="Bact_transglu_N"/>
    <property type="match status" value="1"/>
</dbReference>
<proteinExistence type="predicted"/>
<dbReference type="PANTHER" id="PTHR33490">
    <property type="entry name" value="BLR5614 PROTEIN-RELATED"/>
    <property type="match status" value="1"/>
</dbReference>
<dbReference type="EMBL" id="JAUOTP010000002">
    <property type="protein sequence ID" value="MDO6413908.1"/>
    <property type="molecule type" value="Genomic_DNA"/>
</dbReference>
<dbReference type="RefSeq" id="WP_303540673.1">
    <property type="nucleotide sequence ID" value="NZ_JAUOTP010000002.1"/>
</dbReference>
<dbReference type="Pfam" id="PF01841">
    <property type="entry name" value="Transglut_core"/>
    <property type="match status" value="1"/>
</dbReference>
<dbReference type="InterPro" id="IPR002931">
    <property type="entry name" value="Transglutaminase-like"/>
</dbReference>
<dbReference type="PANTHER" id="PTHR33490:SF6">
    <property type="entry name" value="SLL1049 PROTEIN"/>
    <property type="match status" value="1"/>
</dbReference>
<dbReference type="InterPro" id="IPR038765">
    <property type="entry name" value="Papain-like_cys_pep_sf"/>
</dbReference>
<dbReference type="SUPFAM" id="SSF54001">
    <property type="entry name" value="Cysteine proteinases"/>
    <property type="match status" value="1"/>
</dbReference>
<protein>
    <submittedName>
        <fullName evidence="2">Transglutaminase family protein</fullName>
    </submittedName>
</protein>
<accession>A0ABT8Y7M4</accession>
<dbReference type="Gene3D" id="3.10.620.30">
    <property type="match status" value="1"/>
</dbReference>
<evidence type="ECO:0000259" key="1">
    <source>
        <dbReference type="SMART" id="SM00460"/>
    </source>
</evidence>
<evidence type="ECO:0000313" key="2">
    <source>
        <dbReference type="EMBL" id="MDO6413908.1"/>
    </source>
</evidence>
<organism evidence="2 3">
    <name type="scientific">Sphingomonas natans</name>
    <dbReference type="NCBI Taxonomy" id="3063330"/>
    <lineage>
        <taxon>Bacteria</taxon>
        <taxon>Pseudomonadati</taxon>
        <taxon>Pseudomonadota</taxon>
        <taxon>Alphaproteobacteria</taxon>
        <taxon>Sphingomonadales</taxon>
        <taxon>Sphingomonadaceae</taxon>
        <taxon>Sphingomonas</taxon>
    </lineage>
</organism>
<gene>
    <name evidence="2" type="ORF">Q4F19_05900</name>
</gene>
<sequence>MRLFVKHRSEYRFSEPQARLVQLLRLTPGNHAGQSIVSWRIDVDRDARLKPARDGYGNETTMLYIDGPLDRIAIEVSGEVLTEDRAGMVIGSTETLPPLYYLQSTPLTKADAALIDYVETLGLPAEPQPRAHALAEALADLFEPVAVHPATDQSAAARFAARAADPQGNAHVLIAAARTVGLPARYVAGHLYRPDESDGHAAHGWAEIWIDGYGWIGFDAFEGCCPRDEHVRVAIGLDHREAAPISGLRIGGGHEALAIDVHVGPEPAAQD</sequence>
<name>A0ABT8Y7M4_9SPHN</name>
<comment type="caution">
    <text evidence="2">The sequence shown here is derived from an EMBL/GenBank/DDBJ whole genome shotgun (WGS) entry which is preliminary data.</text>
</comment>
<dbReference type="InterPro" id="IPR013589">
    <property type="entry name" value="Bac_transglu_N"/>
</dbReference>
<evidence type="ECO:0000313" key="3">
    <source>
        <dbReference type="Proteomes" id="UP001169764"/>
    </source>
</evidence>
<dbReference type="Proteomes" id="UP001169764">
    <property type="component" value="Unassembled WGS sequence"/>
</dbReference>
<feature type="domain" description="Transglutaminase-like" evidence="1">
    <location>
        <begin position="158"/>
        <end position="222"/>
    </location>
</feature>
<keyword evidence="3" id="KW-1185">Reference proteome</keyword>